<keyword evidence="1" id="KW-0732">Signal</keyword>
<feature type="chain" id="PRO_5011704609" description="Polysaccharide lyase 14 domain-containing protein" evidence="1">
    <location>
        <begin position="42"/>
        <end position="311"/>
    </location>
</feature>
<sequence length="311" mass="34442">MSTLHADYQLIDSTRQGSTRRVSLKVLAASLLAASPLLSQADEGNKDDKIQLSTPQVAACSMRYDLVADLAPPSYARDGKEAVRLGYGTNDDWGTEKNVEVISPQEAGLGETALRVHYPEGTSAPSDQGEGGAGFYATIGELHRAERACLQYKVRFEPGFDFVKGGKLPGLYGGNAPSGGDEVNGEKGFSMRFMWREDGKGELYEYVVKDEEYGQSVGRGRWTFPTGEWVTVEQEIILNDPGRDNGVARVWIDGEPVLEQHNIIYRRDDDIYVDGLMFSTFFGGHGKGWRTPKDQVADFADFRFYRQRGNT</sequence>
<name>A0A1I2Y656_9GAMM</name>
<dbReference type="Pfam" id="PF21294">
    <property type="entry name" value="Polysacc_lyase_14"/>
    <property type="match status" value="1"/>
</dbReference>
<accession>A0A1I2Y656</accession>
<dbReference type="InterPro" id="IPR048958">
    <property type="entry name" value="Polysacc_lyase_14"/>
</dbReference>
<evidence type="ECO:0000256" key="1">
    <source>
        <dbReference type="SAM" id="SignalP"/>
    </source>
</evidence>
<organism evidence="3 4">
    <name type="scientific">Modicisalibacter xianhensis</name>
    <dbReference type="NCBI Taxonomy" id="442341"/>
    <lineage>
        <taxon>Bacteria</taxon>
        <taxon>Pseudomonadati</taxon>
        <taxon>Pseudomonadota</taxon>
        <taxon>Gammaproteobacteria</taxon>
        <taxon>Oceanospirillales</taxon>
        <taxon>Halomonadaceae</taxon>
        <taxon>Modicisalibacter</taxon>
    </lineage>
</organism>
<dbReference type="Proteomes" id="UP000199040">
    <property type="component" value="Unassembled WGS sequence"/>
</dbReference>
<evidence type="ECO:0000313" key="4">
    <source>
        <dbReference type="Proteomes" id="UP000199040"/>
    </source>
</evidence>
<feature type="domain" description="Polysaccharide lyase 14" evidence="2">
    <location>
        <begin position="110"/>
        <end position="302"/>
    </location>
</feature>
<reference evidence="3 4" key="1">
    <citation type="submission" date="2016-10" db="EMBL/GenBank/DDBJ databases">
        <authorList>
            <person name="de Groot N.N."/>
        </authorList>
    </citation>
    <scope>NUCLEOTIDE SEQUENCE [LARGE SCALE GENOMIC DNA]</scope>
    <source>
        <strain evidence="3 4">CGMCC 1.6848</strain>
    </source>
</reference>
<dbReference type="PANTHER" id="PTHR40124:SF1">
    <property type="entry name" value="DISAGGREGATASE RELATED REPEAT PROTEIN"/>
    <property type="match status" value="1"/>
</dbReference>
<dbReference type="PANTHER" id="PTHR40124">
    <property type="match status" value="1"/>
</dbReference>
<gene>
    <name evidence="3" type="ORF">SAMN04487959_101253</name>
</gene>
<dbReference type="STRING" id="442341.SAMN04487959_101253"/>
<protein>
    <recommendedName>
        <fullName evidence="2">Polysaccharide lyase 14 domain-containing protein</fullName>
    </recommendedName>
</protein>
<keyword evidence="4" id="KW-1185">Reference proteome</keyword>
<evidence type="ECO:0000313" key="3">
    <source>
        <dbReference type="EMBL" id="SFH21135.1"/>
    </source>
</evidence>
<feature type="signal peptide" evidence="1">
    <location>
        <begin position="1"/>
        <end position="41"/>
    </location>
</feature>
<dbReference type="AlphaFoldDB" id="A0A1I2Y656"/>
<dbReference type="Gene3D" id="2.60.120.200">
    <property type="match status" value="1"/>
</dbReference>
<dbReference type="RefSeq" id="WP_092842819.1">
    <property type="nucleotide sequence ID" value="NZ_FOPY01000001.1"/>
</dbReference>
<proteinExistence type="predicted"/>
<evidence type="ECO:0000259" key="2">
    <source>
        <dbReference type="Pfam" id="PF21294"/>
    </source>
</evidence>
<dbReference type="EMBL" id="FOPY01000001">
    <property type="protein sequence ID" value="SFH21135.1"/>
    <property type="molecule type" value="Genomic_DNA"/>
</dbReference>